<gene>
    <name evidence="2" type="ORF">JD844_003408</name>
</gene>
<sequence>HKLQTLFNQRRQLTTELETITNDIQKAQHPTLEGTIRHSGRELYELSAKKHELMEQLKSNQKELQEAQELAAAQPGSISENKLQELREQNRCLTEDLEETLRDIVKVERLASERALIRKLAEQKVQELVEERRKLSADLKTTIKEIHEAERRASERSLTEQSSDQELYDLFEKKHLLQGNLESNWKEIQEAQALEAAQPGSITEHKLEELAHERRRLTEDLEKTIQDIQKVKRSSSGKVPMERPAERELYELSERKQLLLENLKGLQEAQALAATQPGTVGEEKRKQLAEQKRRLAADLEATVHDMQKAQRASEMPVTLKPSEKELYELLEKKYLLLENLASNRKELQEVHALADAQPDSVNGELSELSEKKQLLMESLESKQKELQEAKALAASQPGTISEKDLQKLFEWKQLLLEHVESNLKELEETRAHFATEPDSISEGKIQELSEQRKILTENLEAVVKEMQETKVYLSKTGGIIRPIEKDLNQLSQKKKMFLERFQSNLKQLEAAQKFAATYPSHINVKELSEERRLLAAGLEAIIEELEEEQEVAGTRGRERILEELTGKKKIFLHNLAFSLKELKQAQALAAAQPDSTNVQRVQELMEQTRLLAVGLDAVMQEIKSLFLDKAEIVKPSEKDLSEKRKWFLENLESNLEELKELQAAASAEPDSMSEQKRQEITEKRALLAANLESMLQDMQEAQASDLDQSVMPIPDEKNLNDLLVLSRLESKLDELEELGTLSSIQLDGIREKVRSLKEQKSSLIDKWEMPLEEYREADAVDKNDKEKAIKEFLEQRKNLFSYLQSSIKDLQEKGIIRQSSAPGKDFQDISKEQIDLDKYLVAVPIDLLQSEAAALHDKYGQDEEKITKQKILAAKLEANIKDLQAALEGEKMGKRRYATPRDMLRTLSRRKMLLTESSDQQFKPSLSGLQIQISKAPVMSKSKASQSSSHRKVEIEVDTSVQDQKDKLLQKETELAFKKQFMQPTSRIQLPGNKISSPQLLSPAGSDINTERYPVDIGLQEVLNFNKNIILGQKANLQQALQMAQQQLQQQQPPYILGRSRVNGITVYIDSLEIHYIGYFVAAVDNFISNQK</sequence>
<feature type="coiled-coil region" evidence="1">
    <location>
        <begin position="528"/>
        <end position="555"/>
    </location>
</feature>
<dbReference type="Proteomes" id="UP000826234">
    <property type="component" value="Unassembled WGS sequence"/>
</dbReference>
<feature type="non-terminal residue" evidence="2">
    <location>
        <position position="1"/>
    </location>
</feature>
<evidence type="ECO:0000256" key="1">
    <source>
        <dbReference type="SAM" id="Coils"/>
    </source>
</evidence>
<protein>
    <submittedName>
        <fullName evidence="2">Uncharacterized protein</fullName>
    </submittedName>
</protein>
<feature type="coiled-coil region" evidence="1">
    <location>
        <begin position="207"/>
        <end position="465"/>
    </location>
</feature>
<evidence type="ECO:0000313" key="2">
    <source>
        <dbReference type="EMBL" id="KAH0627560.1"/>
    </source>
</evidence>
<feature type="coiled-coil region" evidence="1">
    <location>
        <begin position="3"/>
        <end position="152"/>
    </location>
</feature>
<keyword evidence="1" id="KW-0175">Coiled coil</keyword>
<comment type="caution">
    <text evidence="2">The sequence shown here is derived from an EMBL/GenBank/DDBJ whole genome shotgun (WGS) entry which is preliminary data.</text>
</comment>
<reference evidence="2 3" key="1">
    <citation type="journal article" date="2022" name="Gigascience">
        <title>A chromosome-level genome assembly and annotation of the desert horned lizard, Phrynosoma platyrhinos, provides insight into chromosomal rearrangements among reptiles.</title>
        <authorList>
            <person name="Koochekian N."/>
            <person name="Ascanio A."/>
            <person name="Farleigh K."/>
            <person name="Card D.C."/>
            <person name="Schield D.R."/>
            <person name="Castoe T.A."/>
            <person name="Jezkova T."/>
        </authorList>
    </citation>
    <scope>NUCLEOTIDE SEQUENCE [LARGE SCALE GENOMIC DNA]</scope>
    <source>
        <strain evidence="2">NK-2021</strain>
    </source>
</reference>
<dbReference type="EMBL" id="JAIPUX010000521">
    <property type="protein sequence ID" value="KAH0627560.1"/>
    <property type="molecule type" value="Genomic_DNA"/>
</dbReference>
<name>A0ABQ7TDP6_PHRPL</name>
<feature type="coiled-coil region" evidence="1">
    <location>
        <begin position="648"/>
        <end position="704"/>
    </location>
</feature>
<keyword evidence="3" id="KW-1185">Reference proteome</keyword>
<evidence type="ECO:0000313" key="3">
    <source>
        <dbReference type="Proteomes" id="UP000826234"/>
    </source>
</evidence>
<organism evidence="2 3">
    <name type="scientific">Phrynosoma platyrhinos</name>
    <name type="common">Desert horned lizard</name>
    <dbReference type="NCBI Taxonomy" id="52577"/>
    <lineage>
        <taxon>Eukaryota</taxon>
        <taxon>Metazoa</taxon>
        <taxon>Chordata</taxon>
        <taxon>Craniata</taxon>
        <taxon>Vertebrata</taxon>
        <taxon>Euteleostomi</taxon>
        <taxon>Lepidosauria</taxon>
        <taxon>Squamata</taxon>
        <taxon>Bifurcata</taxon>
        <taxon>Unidentata</taxon>
        <taxon>Episquamata</taxon>
        <taxon>Toxicofera</taxon>
        <taxon>Iguania</taxon>
        <taxon>Phrynosomatidae</taxon>
        <taxon>Phrynosomatinae</taxon>
        <taxon>Phrynosoma</taxon>
    </lineage>
</organism>
<feature type="coiled-coil region" evidence="1">
    <location>
        <begin position="866"/>
        <end position="893"/>
    </location>
</feature>
<proteinExistence type="predicted"/>
<accession>A0ABQ7TDP6</accession>